<comment type="caution">
    <text evidence="1">The sequence shown here is derived from an EMBL/GenBank/DDBJ whole genome shotgun (WGS) entry which is preliminary data.</text>
</comment>
<feature type="non-terminal residue" evidence="1">
    <location>
        <position position="25"/>
    </location>
</feature>
<dbReference type="AlphaFoldDB" id="A0A540WKU3"/>
<accession>A0A540WKU3</accession>
<dbReference type="Proteomes" id="UP000315369">
    <property type="component" value="Unassembled WGS sequence"/>
</dbReference>
<protein>
    <submittedName>
        <fullName evidence="1">HEAT repeat domain-containing protein</fullName>
    </submittedName>
</protein>
<gene>
    <name evidence="1" type="ORF">FJV41_43545</name>
</gene>
<keyword evidence="2" id="KW-1185">Reference proteome</keyword>
<proteinExistence type="predicted"/>
<name>A0A540WKU3_9BACT</name>
<organism evidence="1 2">
    <name type="scientific">Myxococcus llanfairpwllgwyngyllgogerychwyrndrobwllllantysiliogogogochensis</name>
    <dbReference type="NCBI Taxonomy" id="2590453"/>
    <lineage>
        <taxon>Bacteria</taxon>
        <taxon>Pseudomonadati</taxon>
        <taxon>Myxococcota</taxon>
        <taxon>Myxococcia</taxon>
        <taxon>Myxococcales</taxon>
        <taxon>Cystobacterineae</taxon>
        <taxon>Myxococcaceae</taxon>
        <taxon>Myxococcus</taxon>
    </lineage>
</organism>
<dbReference type="EMBL" id="VIFM01000323">
    <property type="protein sequence ID" value="TQF09643.1"/>
    <property type="molecule type" value="Genomic_DNA"/>
</dbReference>
<reference evidence="1 2" key="1">
    <citation type="submission" date="2019-06" db="EMBL/GenBank/DDBJ databases">
        <authorList>
            <person name="Livingstone P."/>
            <person name="Whitworth D."/>
        </authorList>
    </citation>
    <scope>NUCLEOTIDE SEQUENCE [LARGE SCALE GENOMIC DNA]</scope>
    <source>
        <strain evidence="1 2">AM401</strain>
    </source>
</reference>
<sequence>MSPLLVAGLLLVAAAPARTPAPATS</sequence>
<evidence type="ECO:0000313" key="2">
    <source>
        <dbReference type="Proteomes" id="UP000315369"/>
    </source>
</evidence>
<evidence type="ECO:0000313" key="1">
    <source>
        <dbReference type="EMBL" id="TQF09643.1"/>
    </source>
</evidence>